<comment type="caution">
    <text evidence="1">The sequence shown here is derived from an EMBL/GenBank/DDBJ whole genome shotgun (WGS) entry which is preliminary data.</text>
</comment>
<proteinExistence type="predicted"/>
<organism evidence="1">
    <name type="scientific">human gut metagenome</name>
    <dbReference type="NCBI Taxonomy" id="408170"/>
    <lineage>
        <taxon>unclassified sequences</taxon>
        <taxon>metagenomes</taxon>
        <taxon>organismal metagenomes</taxon>
    </lineage>
</organism>
<reference evidence="1" key="1">
    <citation type="journal article" date="2013" name="Environ. Microbiol.">
        <title>Microbiota from the distal guts of lean and obese adolescents exhibit partial functional redundancy besides clear differences in community structure.</title>
        <authorList>
            <person name="Ferrer M."/>
            <person name="Ruiz A."/>
            <person name="Lanza F."/>
            <person name="Haange S.B."/>
            <person name="Oberbach A."/>
            <person name="Till H."/>
            <person name="Bargiela R."/>
            <person name="Campoy C."/>
            <person name="Segura M.T."/>
            <person name="Richter M."/>
            <person name="von Bergen M."/>
            <person name="Seifert J."/>
            <person name="Suarez A."/>
        </authorList>
    </citation>
    <scope>NUCLEOTIDE SEQUENCE</scope>
</reference>
<dbReference type="AlphaFoldDB" id="K1TLH5"/>
<evidence type="ECO:0000313" key="1">
    <source>
        <dbReference type="EMBL" id="EKC60136.1"/>
    </source>
</evidence>
<accession>K1TLH5</accession>
<feature type="non-terminal residue" evidence="1">
    <location>
        <position position="1"/>
    </location>
</feature>
<name>K1TLH5_9ZZZZ</name>
<dbReference type="EMBL" id="AJWZ01006311">
    <property type="protein sequence ID" value="EKC60136.1"/>
    <property type="molecule type" value="Genomic_DNA"/>
</dbReference>
<gene>
    <name evidence="1" type="ORF">OBE_09125</name>
</gene>
<sequence length="50" mass="5793">ELDAEQRLQIFRDFFKADVPAELFQFDMKAFAKKGTQLQRLDLPGHDGIP</sequence>
<protein>
    <submittedName>
        <fullName evidence="1">Uncharacterized protein</fullName>
    </submittedName>
</protein>